<evidence type="ECO:0000256" key="1">
    <source>
        <dbReference type="ARBA" id="ARBA00004141"/>
    </source>
</evidence>
<evidence type="ECO:0000313" key="7">
    <source>
        <dbReference type="EMBL" id="KAL1023238.1"/>
    </source>
</evidence>
<dbReference type="PANTHER" id="PTHR11266">
    <property type="entry name" value="PEROXISOMAL MEMBRANE PROTEIN 2, PXMP2 MPV17"/>
    <property type="match status" value="1"/>
</dbReference>
<keyword evidence="4" id="KW-1133">Transmembrane helix</keyword>
<dbReference type="AlphaFoldDB" id="A0ABD0XPF6"/>
<keyword evidence="8" id="KW-1185">Reference proteome</keyword>
<name>A0ABD0XPF6_UMBPY</name>
<keyword evidence="5" id="KW-0472">Membrane</keyword>
<evidence type="ECO:0000256" key="3">
    <source>
        <dbReference type="ARBA" id="ARBA00022692"/>
    </source>
</evidence>
<proteinExistence type="inferred from homology"/>
<organism evidence="7 8">
    <name type="scientific">Umbra pygmaea</name>
    <name type="common">Eastern mudminnow</name>
    <dbReference type="NCBI Taxonomy" id="75934"/>
    <lineage>
        <taxon>Eukaryota</taxon>
        <taxon>Metazoa</taxon>
        <taxon>Chordata</taxon>
        <taxon>Craniata</taxon>
        <taxon>Vertebrata</taxon>
        <taxon>Euteleostomi</taxon>
        <taxon>Actinopterygii</taxon>
        <taxon>Neopterygii</taxon>
        <taxon>Teleostei</taxon>
        <taxon>Protacanthopterygii</taxon>
        <taxon>Esociformes</taxon>
        <taxon>Umbridae</taxon>
        <taxon>Umbra</taxon>
    </lineage>
</organism>
<dbReference type="Pfam" id="PF04117">
    <property type="entry name" value="Mpv17_PMP22"/>
    <property type="match status" value="1"/>
</dbReference>
<protein>
    <recommendedName>
        <fullName evidence="9">Mpv17-like protein 2</fullName>
    </recommendedName>
</protein>
<evidence type="ECO:0000313" key="8">
    <source>
        <dbReference type="Proteomes" id="UP001557470"/>
    </source>
</evidence>
<gene>
    <name evidence="7" type="ORF">UPYG_G00038130</name>
</gene>
<reference evidence="7 8" key="1">
    <citation type="submission" date="2024-06" db="EMBL/GenBank/DDBJ databases">
        <authorList>
            <person name="Pan Q."/>
            <person name="Wen M."/>
            <person name="Jouanno E."/>
            <person name="Zahm M."/>
            <person name="Klopp C."/>
            <person name="Cabau C."/>
            <person name="Louis A."/>
            <person name="Berthelot C."/>
            <person name="Parey E."/>
            <person name="Roest Crollius H."/>
            <person name="Montfort J."/>
            <person name="Robinson-Rechavi M."/>
            <person name="Bouchez O."/>
            <person name="Lampietro C."/>
            <person name="Lopez Roques C."/>
            <person name="Donnadieu C."/>
            <person name="Postlethwait J."/>
            <person name="Bobe J."/>
            <person name="Verreycken H."/>
            <person name="Guiguen Y."/>
        </authorList>
    </citation>
    <scope>NUCLEOTIDE SEQUENCE [LARGE SCALE GENOMIC DNA]</scope>
    <source>
        <strain evidence="7">Up_M1</strain>
        <tissue evidence="7">Testis</tissue>
    </source>
</reference>
<dbReference type="PANTHER" id="PTHR11266:SF8">
    <property type="entry name" value="MPV17-LIKE PROTEIN 2"/>
    <property type="match status" value="1"/>
</dbReference>
<comment type="subcellular location">
    <subcellularLocation>
        <location evidence="1">Membrane</location>
        <topology evidence="1">Multi-pass membrane protein</topology>
    </subcellularLocation>
</comment>
<dbReference type="GO" id="GO:0016020">
    <property type="term" value="C:membrane"/>
    <property type="evidence" value="ECO:0007669"/>
    <property type="project" value="UniProtKB-SubCell"/>
</dbReference>
<keyword evidence="3" id="KW-0812">Transmembrane</keyword>
<accession>A0ABD0XPF6</accession>
<dbReference type="Proteomes" id="UP001557470">
    <property type="component" value="Unassembled WGS sequence"/>
</dbReference>
<evidence type="ECO:0000256" key="6">
    <source>
        <dbReference type="RuleBase" id="RU363053"/>
    </source>
</evidence>
<evidence type="ECO:0000256" key="5">
    <source>
        <dbReference type="ARBA" id="ARBA00023136"/>
    </source>
</evidence>
<evidence type="ECO:0000256" key="4">
    <source>
        <dbReference type="ARBA" id="ARBA00022989"/>
    </source>
</evidence>
<evidence type="ECO:0008006" key="9">
    <source>
        <dbReference type="Google" id="ProtNLM"/>
    </source>
</evidence>
<sequence length="288" mass="32554">MVIPRGKDFLVRISFYCKPLLQGRLLLLTNTLSGGVMLSLGDIIQQTREKIKDPERIRDWSRTGRMFGVGCSMGPVLHYWYGWLDKIYFGKALHTVGKKVLVDQLVCSPILGAWYFLGMAVMEGHGLSKGALEFKDKFWEFYKADWCVWPAAQLINFYFLSPQYRVLYVNTVTLGWDTYLSYLKHREDDPPGGNAITEVTKEAVGPIVSAQRIEDNMAGAMSVAIFISFVSLAVSQGSTESSTAMKISNPNDVSLTPITTFTSILKLLINFVAKLSIYYREHEFNHSY</sequence>
<comment type="similarity">
    <text evidence="2 6">Belongs to the peroxisomal membrane protein PXMP2/4 family.</text>
</comment>
<evidence type="ECO:0000256" key="2">
    <source>
        <dbReference type="ARBA" id="ARBA00006824"/>
    </source>
</evidence>
<comment type="caution">
    <text evidence="7">The sequence shown here is derived from an EMBL/GenBank/DDBJ whole genome shotgun (WGS) entry which is preliminary data.</text>
</comment>
<dbReference type="InterPro" id="IPR007248">
    <property type="entry name" value="Mpv17_PMP22"/>
</dbReference>
<dbReference type="EMBL" id="JAGEUA010000001">
    <property type="protein sequence ID" value="KAL1023238.1"/>
    <property type="molecule type" value="Genomic_DNA"/>
</dbReference>